<dbReference type="Proteomes" id="UP000317043">
    <property type="component" value="Unassembled WGS sequence"/>
</dbReference>
<dbReference type="PRINTS" id="PR00922">
    <property type="entry name" value="DADACBPTASE3"/>
</dbReference>
<dbReference type="GO" id="GO:0004185">
    <property type="term" value="F:serine-type carboxypeptidase activity"/>
    <property type="evidence" value="ECO:0007669"/>
    <property type="project" value="InterPro"/>
</dbReference>
<dbReference type="PANTHER" id="PTHR30023">
    <property type="entry name" value="D-ALANYL-D-ALANINE CARBOXYPEPTIDASE"/>
    <property type="match status" value="1"/>
</dbReference>
<keyword evidence="3" id="KW-0645">Protease</keyword>
<dbReference type="SUPFAM" id="SSF56601">
    <property type="entry name" value="beta-lactamase/transpeptidase-like"/>
    <property type="match status" value="1"/>
</dbReference>
<evidence type="ECO:0000256" key="1">
    <source>
        <dbReference type="ARBA" id="ARBA00006096"/>
    </source>
</evidence>
<dbReference type="InterPro" id="IPR012338">
    <property type="entry name" value="Beta-lactam/transpept-like"/>
</dbReference>
<reference evidence="3 4" key="1">
    <citation type="submission" date="2019-06" db="EMBL/GenBank/DDBJ databases">
        <title>Sequencing the genomes of 1000 actinobacteria strains.</title>
        <authorList>
            <person name="Klenk H.-P."/>
        </authorList>
    </citation>
    <scope>NUCLEOTIDE SEQUENCE [LARGE SCALE GENOMIC DNA]</scope>
    <source>
        <strain evidence="3 4">DSM 45928</strain>
    </source>
</reference>
<dbReference type="EMBL" id="VFOW01000001">
    <property type="protein sequence ID" value="TQL77769.1"/>
    <property type="molecule type" value="Genomic_DNA"/>
</dbReference>
<dbReference type="Pfam" id="PF02113">
    <property type="entry name" value="Peptidase_S13"/>
    <property type="match status" value="2"/>
</dbReference>
<dbReference type="GO" id="GO:0000270">
    <property type="term" value="P:peptidoglycan metabolic process"/>
    <property type="evidence" value="ECO:0007669"/>
    <property type="project" value="TreeGrafter"/>
</dbReference>
<keyword evidence="3" id="KW-0121">Carboxypeptidase</keyword>
<dbReference type="NCBIfam" id="TIGR00666">
    <property type="entry name" value="PBP4"/>
    <property type="match status" value="1"/>
</dbReference>
<gene>
    <name evidence="3" type="ORF">FB566_3336</name>
</gene>
<comment type="similarity">
    <text evidence="1">Belongs to the peptidase S13 family.</text>
</comment>
<dbReference type="InterPro" id="IPR000667">
    <property type="entry name" value="Peptidase_S13"/>
</dbReference>
<dbReference type="GO" id="GO:0006508">
    <property type="term" value="P:proteolysis"/>
    <property type="evidence" value="ECO:0007669"/>
    <property type="project" value="InterPro"/>
</dbReference>
<dbReference type="FunCoup" id="A0A543AYW2">
    <property type="interactions" value="4"/>
</dbReference>
<keyword evidence="4" id="KW-1185">Reference proteome</keyword>
<dbReference type="PANTHER" id="PTHR30023:SF0">
    <property type="entry name" value="PENICILLIN-SENSITIVE CARBOXYPEPTIDASE A"/>
    <property type="match status" value="1"/>
</dbReference>
<dbReference type="AlphaFoldDB" id="A0A543AYW2"/>
<dbReference type="Gene3D" id="3.40.710.10">
    <property type="entry name" value="DD-peptidase/beta-lactamase superfamily"/>
    <property type="match status" value="2"/>
</dbReference>
<proteinExistence type="inferred from homology"/>
<evidence type="ECO:0000313" key="3">
    <source>
        <dbReference type="EMBL" id="TQL77769.1"/>
    </source>
</evidence>
<evidence type="ECO:0000256" key="2">
    <source>
        <dbReference type="ARBA" id="ARBA00022801"/>
    </source>
</evidence>
<name>A0A543AYW2_9ACTN</name>
<keyword evidence="2" id="KW-0378">Hydrolase</keyword>
<dbReference type="InParanoid" id="A0A543AYW2"/>
<sequence>MILSIAVAVTPLVVDVTPPPQNGPMLWPYLTQDTEFEGLAGPSADAPVPSAEGIAAILEPHFSGMSGDVAVSVRDGLTGEELYNRSAQEPLIPASSTKAVTAAAALAVWGSGYRIPTRVVAGTEAGQVVLIAGGDVTLTREGAGYYEDAGTLADLAEQVVDQLGSAPTTLIVDTSIFPDDPVAPGVDRVDIADGYTAELTPFMVDGGRTEPTAPNYGQRSQDPTKAAADHLADLLGGATVEYGTADPQAAELGVVYSPTMQRMVEAAMVTSDNLLADALARQAALGWGAEASFAGGAAATLEILESLGISTEGVALYDGSGLSTDNLLTASLLSQVVTVAVSDEVRVTGLAASFAVAGYSGSLERRFGEEDPAHGEVRAKTGTLSQVSSLTGMVLDADGRWLTFSFIINGKNNLYEAERVLDKAATALIDCGCS</sequence>
<protein>
    <submittedName>
        <fullName evidence="3">D-alanyl-D-alanine carboxypeptidase/D-alanyl-D-alanine-endopeptidase (Penicillin-binding protein 4)</fullName>
    </submittedName>
</protein>
<organism evidence="3 4">
    <name type="scientific">Stackebrandtia endophytica</name>
    <dbReference type="NCBI Taxonomy" id="1496996"/>
    <lineage>
        <taxon>Bacteria</taxon>
        <taxon>Bacillati</taxon>
        <taxon>Actinomycetota</taxon>
        <taxon>Actinomycetes</taxon>
        <taxon>Glycomycetales</taxon>
        <taxon>Glycomycetaceae</taxon>
        <taxon>Stackebrandtia</taxon>
    </lineage>
</organism>
<accession>A0A543AYW2</accession>
<evidence type="ECO:0000313" key="4">
    <source>
        <dbReference type="Proteomes" id="UP000317043"/>
    </source>
</evidence>
<comment type="caution">
    <text evidence="3">The sequence shown here is derived from an EMBL/GenBank/DDBJ whole genome shotgun (WGS) entry which is preliminary data.</text>
</comment>